<name>A0A9W4T643_9GLOM</name>
<dbReference type="AlphaFoldDB" id="A0A9W4T643"/>
<dbReference type="EMBL" id="CAMKVN010009629">
    <property type="protein sequence ID" value="CAI2193471.1"/>
    <property type="molecule type" value="Genomic_DNA"/>
</dbReference>
<evidence type="ECO:0000256" key="1">
    <source>
        <dbReference type="SAM" id="Phobius"/>
    </source>
</evidence>
<keyword evidence="1" id="KW-0812">Transmembrane</keyword>
<evidence type="ECO:0000313" key="2">
    <source>
        <dbReference type="EMBL" id="CAI2193471.1"/>
    </source>
</evidence>
<keyword evidence="1" id="KW-1133">Transmembrane helix</keyword>
<proteinExistence type="predicted"/>
<evidence type="ECO:0000313" key="3">
    <source>
        <dbReference type="Proteomes" id="UP001153678"/>
    </source>
</evidence>
<reference evidence="2" key="1">
    <citation type="submission" date="2022-08" db="EMBL/GenBank/DDBJ databases">
        <authorList>
            <person name="Kallberg Y."/>
            <person name="Tangrot J."/>
            <person name="Rosling A."/>
        </authorList>
    </citation>
    <scope>NUCLEOTIDE SEQUENCE</scope>
    <source>
        <strain evidence="2">Wild A</strain>
    </source>
</reference>
<feature type="transmembrane region" description="Helical" evidence="1">
    <location>
        <begin position="35"/>
        <end position="53"/>
    </location>
</feature>
<feature type="non-terminal residue" evidence="2">
    <location>
        <position position="1"/>
    </location>
</feature>
<organism evidence="2 3">
    <name type="scientific">Funneliformis geosporum</name>
    <dbReference type="NCBI Taxonomy" id="1117311"/>
    <lineage>
        <taxon>Eukaryota</taxon>
        <taxon>Fungi</taxon>
        <taxon>Fungi incertae sedis</taxon>
        <taxon>Mucoromycota</taxon>
        <taxon>Glomeromycotina</taxon>
        <taxon>Glomeromycetes</taxon>
        <taxon>Glomerales</taxon>
        <taxon>Glomeraceae</taxon>
        <taxon>Funneliformis</taxon>
    </lineage>
</organism>
<protein>
    <submittedName>
        <fullName evidence="2">18574_t:CDS:1</fullName>
    </submittedName>
</protein>
<gene>
    <name evidence="2" type="ORF">FWILDA_LOCUS16092</name>
</gene>
<comment type="caution">
    <text evidence="2">The sequence shown here is derived from an EMBL/GenBank/DDBJ whole genome shotgun (WGS) entry which is preliminary data.</text>
</comment>
<keyword evidence="3" id="KW-1185">Reference proteome</keyword>
<accession>A0A9W4T643</accession>
<feature type="non-terminal residue" evidence="2">
    <location>
        <position position="59"/>
    </location>
</feature>
<keyword evidence="1" id="KW-0472">Membrane</keyword>
<sequence length="59" mass="6625">RTNKLVETEVEVEEDEGAGVEITATFGAFGMTYRINLGSLIFCYFATFLRVITLSRSEE</sequence>
<dbReference type="Proteomes" id="UP001153678">
    <property type="component" value="Unassembled WGS sequence"/>
</dbReference>